<evidence type="ECO:0000313" key="2">
    <source>
        <dbReference type="EMBL" id="KGH06515.1"/>
    </source>
</evidence>
<evidence type="ECO:0008006" key="4">
    <source>
        <dbReference type="Google" id="ProtNLM"/>
    </source>
</evidence>
<protein>
    <recommendedName>
        <fullName evidence="4">Lipoprotein with Yx(FWY)xxD motif</fullName>
    </recommendedName>
</protein>
<dbReference type="PROSITE" id="PS51257">
    <property type="entry name" value="PROKAR_LIPOPROTEIN"/>
    <property type="match status" value="1"/>
</dbReference>
<sequence>MTRLVFLAALNSVLLAACAMTSGTQAQMPASAINGVLAGPNQMTLYVFDKDAAGSGKSVCNGVCAANWPPLMVAAGSAASGDWSVVIRDSGDKQWAYKGRPLYYWSKDAKPGDKTGDGFLNNAWHTARP</sequence>
<dbReference type="AlphaFoldDB" id="A0A0E3BP34"/>
<dbReference type="PIRSF" id="PIRSF029720">
    <property type="entry name" value="UCP029720"/>
    <property type="match status" value="1"/>
</dbReference>
<dbReference type="Proteomes" id="UP000029549">
    <property type="component" value="Unassembled WGS sequence"/>
</dbReference>
<keyword evidence="3" id="KW-1185">Reference proteome</keyword>
<accession>A0A0E3BP34</accession>
<gene>
    <name evidence="2" type="ORF">P608_22955</name>
</gene>
<dbReference type="Pfam" id="PF03640">
    <property type="entry name" value="Lipoprotein_15"/>
    <property type="match status" value="2"/>
</dbReference>
<reference evidence="2 3" key="1">
    <citation type="submission" date="2013-09" db="EMBL/GenBank/DDBJ databases">
        <title>High correlation between genotypes and phenotypes of environmental bacteria Comamonas testosteroni strains.</title>
        <authorList>
            <person name="Liu L."/>
            <person name="Zhu W."/>
            <person name="Xia X."/>
            <person name="Xu B."/>
            <person name="Luo M."/>
            <person name="Wang G."/>
        </authorList>
    </citation>
    <scope>NUCLEOTIDE SEQUENCE [LARGE SCALE GENOMIC DNA]</scope>
    <source>
        <strain evidence="2 3">DF2</strain>
    </source>
</reference>
<dbReference type="EMBL" id="AWTP01000144">
    <property type="protein sequence ID" value="KGH06515.1"/>
    <property type="molecule type" value="Genomic_DNA"/>
</dbReference>
<feature type="chain" id="PRO_5002409098" description="Lipoprotein with Yx(FWY)xxD motif" evidence="1">
    <location>
        <begin position="27"/>
        <end position="129"/>
    </location>
</feature>
<name>A0A0E3BP34_9BURK</name>
<evidence type="ECO:0000256" key="1">
    <source>
        <dbReference type="SAM" id="SignalP"/>
    </source>
</evidence>
<proteinExistence type="predicted"/>
<keyword evidence="1" id="KW-0732">Signal</keyword>
<dbReference type="PANTHER" id="PTHR39335:SF1">
    <property type="entry name" value="BLL4220 PROTEIN"/>
    <property type="match status" value="1"/>
</dbReference>
<dbReference type="GO" id="GO:0043448">
    <property type="term" value="P:alkane catabolic process"/>
    <property type="evidence" value="ECO:0007669"/>
    <property type="project" value="TreeGrafter"/>
</dbReference>
<feature type="signal peptide" evidence="1">
    <location>
        <begin position="1"/>
        <end position="26"/>
    </location>
</feature>
<dbReference type="RefSeq" id="WP_034396499.1">
    <property type="nucleotide sequence ID" value="NZ_AWTM01000087.1"/>
</dbReference>
<organism evidence="2 3">
    <name type="scientific">Comamonas thiooxydans</name>
    <dbReference type="NCBI Taxonomy" id="363952"/>
    <lineage>
        <taxon>Bacteria</taxon>
        <taxon>Pseudomonadati</taxon>
        <taxon>Pseudomonadota</taxon>
        <taxon>Betaproteobacteria</taxon>
        <taxon>Burkholderiales</taxon>
        <taxon>Comamonadaceae</taxon>
        <taxon>Comamonas</taxon>
    </lineage>
</organism>
<dbReference type="InterPro" id="IPR014558">
    <property type="entry name" value="UCP029720"/>
</dbReference>
<evidence type="ECO:0000313" key="3">
    <source>
        <dbReference type="Proteomes" id="UP000029549"/>
    </source>
</evidence>
<comment type="caution">
    <text evidence="2">The sequence shown here is derived from an EMBL/GenBank/DDBJ whole genome shotgun (WGS) entry which is preliminary data.</text>
</comment>
<dbReference type="PANTHER" id="PTHR39335">
    <property type="entry name" value="BLL4220 PROTEIN"/>
    <property type="match status" value="1"/>
</dbReference>
<dbReference type="InterPro" id="IPR005297">
    <property type="entry name" value="Lipoprotein_repeat"/>
</dbReference>